<comment type="caution">
    <text evidence="16">The sequence shown here is derived from an EMBL/GenBank/DDBJ whole genome shotgun (WGS) entry which is preliminary data.</text>
</comment>
<keyword evidence="2 12" id="KW-0645">Protease</keyword>
<evidence type="ECO:0000313" key="17">
    <source>
        <dbReference type="Proteomes" id="UP000029964"/>
    </source>
</evidence>
<feature type="chain" id="PRO_5001815071" description="Probable aspartic-type endopeptidase OPSB" evidence="14">
    <location>
        <begin position="23"/>
        <end position="503"/>
    </location>
</feature>
<evidence type="ECO:0000259" key="15">
    <source>
        <dbReference type="PROSITE" id="PS51767"/>
    </source>
</evidence>
<accession>A0A086SXE4</accession>
<evidence type="ECO:0000256" key="3">
    <source>
        <dbReference type="ARBA" id="ARBA00022685"/>
    </source>
</evidence>
<evidence type="ECO:0000256" key="5">
    <source>
        <dbReference type="ARBA" id="ARBA00022750"/>
    </source>
</evidence>
<dbReference type="InterPro" id="IPR021109">
    <property type="entry name" value="Peptidase_aspartic_dom_sf"/>
</dbReference>
<dbReference type="InterPro" id="IPR001969">
    <property type="entry name" value="Aspartic_peptidase_AS"/>
</dbReference>
<dbReference type="Proteomes" id="UP000029964">
    <property type="component" value="Unassembled WGS sequence"/>
</dbReference>
<evidence type="ECO:0000256" key="8">
    <source>
        <dbReference type="ARBA" id="ARBA00023180"/>
    </source>
</evidence>
<dbReference type="AlphaFoldDB" id="A0A086SXE4"/>
<keyword evidence="5 12" id="KW-0064">Aspartyl protease</keyword>
<dbReference type="Gene3D" id="2.40.70.10">
    <property type="entry name" value="Acid Proteases"/>
    <property type="match status" value="2"/>
</dbReference>
<feature type="active site" evidence="11">
    <location>
        <position position="93"/>
    </location>
</feature>
<evidence type="ECO:0000256" key="2">
    <source>
        <dbReference type="ARBA" id="ARBA00022670"/>
    </source>
</evidence>
<evidence type="ECO:0000256" key="11">
    <source>
        <dbReference type="PIRSR" id="PIRSR601461-1"/>
    </source>
</evidence>
<evidence type="ECO:0000256" key="9">
    <source>
        <dbReference type="ARBA" id="ARBA00067536"/>
    </source>
</evidence>
<evidence type="ECO:0000256" key="6">
    <source>
        <dbReference type="ARBA" id="ARBA00022801"/>
    </source>
</evidence>
<keyword evidence="3" id="KW-0165">Cleavage on pair of basic residues</keyword>
<evidence type="ECO:0000256" key="14">
    <source>
        <dbReference type="SAM" id="SignalP"/>
    </source>
</evidence>
<dbReference type="PROSITE" id="PS00141">
    <property type="entry name" value="ASP_PROTEASE"/>
    <property type="match status" value="1"/>
</dbReference>
<dbReference type="STRING" id="857340.A0A086SXE4"/>
<evidence type="ECO:0000313" key="16">
    <source>
        <dbReference type="EMBL" id="KFH41776.1"/>
    </source>
</evidence>
<evidence type="ECO:0000256" key="4">
    <source>
        <dbReference type="ARBA" id="ARBA00022729"/>
    </source>
</evidence>
<dbReference type="InterPro" id="IPR033876">
    <property type="entry name" value="SAP-like"/>
</dbReference>
<feature type="domain" description="Peptidase A1" evidence="15">
    <location>
        <begin position="75"/>
        <end position="411"/>
    </location>
</feature>
<evidence type="ECO:0000256" key="1">
    <source>
        <dbReference type="ARBA" id="ARBA00007447"/>
    </source>
</evidence>
<dbReference type="PANTHER" id="PTHR47965">
    <property type="entry name" value="ASPARTYL PROTEASE-RELATED"/>
    <property type="match status" value="1"/>
</dbReference>
<proteinExistence type="inferred from homology"/>
<name>A0A086SXE4_HAPC1</name>
<dbReference type="InterPro" id="IPR033121">
    <property type="entry name" value="PEPTIDASE_A1"/>
</dbReference>
<gene>
    <name evidence="16" type="ORF">ACRE_075040</name>
</gene>
<dbReference type="CDD" id="cd05474">
    <property type="entry name" value="SAP_like"/>
    <property type="match status" value="1"/>
</dbReference>
<dbReference type="HOGENOM" id="CLU_013253_9_3_1"/>
<feature type="region of interest" description="Disordered" evidence="13">
    <location>
        <begin position="431"/>
        <end position="476"/>
    </location>
</feature>
<dbReference type="SUPFAM" id="SSF50630">
    <property type="entry name" value="Acid proteases"/>
    <property type="match status" value="1"/>
</dbReference>
<evidence type="ECO:0000256" key="10">
    <source>
        <dbReference type="ARBA" id="ARBA00068059"/>
    </source>
</evidence>
<dbReference type="EMBL" id="JPKY01000115">
    <property type="protein sequence ID" value="KFH41776.1"/>
    <property type="molecule type" value="Genomic_DNA"/>
</dbReference>
<dbReference type="PRINTS" id="PR00792">
    <property type="entry name" value="PEPSIN"/>
</dbReference>
<feature type="active site" evidence="11">
    <location>
        <position position="288"/>
    </location>
</feature>
<dbReference type="PANTHER" id="PTHR47965:SF12">
    <property type="entry name" value="ASPARTIC PROTEINASE 3-RELATED"/>
    <property type="match status" value="1"/>
</dbReference>
<dbReference type="GO" id="GO:0005576">
    <property type="term" value="C:extracellular region"/>
    <property type="evidence" value="ECO:0007669"/>
    <property type="project" value="TreeGrafter"/>
</dbReference>
<comment type="similarity">
    <text evidence="1 12">Belongs to the peptidase A1 family.</text>
</comment>
<keyword evidence="17" id="KW-1185">Reference proteome</keyword>
<dbReference type="GO" id="GO:0031505">
    <property type="term" value="P:fungal-type cell wall organization"/>
    <property type="evidence" value="ECO:0007669"/>
    <property type="project" value="TreeGrafter"/>
</dbReference>
<dbReference type="OrthoDB" id="771136at2759"/>
<dbReference type="GO" id="GO:0006508">
    <property type="term" value="P:proteolysis"/>
    <property type="evidence" value="ECO:0007669"/>
    <property type="project" value="UniProtKB-KW"/>
</dbReference>
<dbReference type="Pfam" id="PF00026">
    <property type="entry name" value="Asp"/>
    <property type="match status" value="1"/>
</dbReference>
<dbReference type="InterPro" id="IPR001461">
    <property type="entry name" value="Aspartic_peptidase_A1"/>
</dbReference>
<feature type="signal peptide" evidence="14">
    <location>
        <begin position="1"/>
        <end position="22"/>
    </location>
</feature>
<evidence type="ECO:0000256" key="12">
    <source>
        <dbReference type="RuleBase" id="RU000454"/>
    </source>
</evidence>
<reference evidence="17" key="1">
    <citation type="journal article" date="2014" name="Genome Announc.">
        <title>Genome sequence and annotation of Acremonium chrysogenum, producer of the beta-lactam antibiotic cephalosporin C.</title>
        <authorList>
            <person name="Terfehr D."/>
            <person name="Dahlmann T.A."/>
            <person name="Specht T."/>
            <person name="Zadra I."/>
            <person name="Kuernsteiner H."/>
            <person name="Kueck U."/>
        </authorList>
    </citation>
    <scope>NUCLEOTIDE SEQUENCE [LARGE SCALE GENOMIC DNA]</scope>
    <source>
        <strain evidence="17">ATCC 11550 / CBS 779.69 / DSM 880 / IAM 14645 / JCM 23072 / IMI 49137</strain>
    </source>
</reference>
<dbReference type="GO" id="GO:0009277">
    <property type="term" value="C:fungal-type cell wall"/>
    <property type="evidence" value="ECO:0007669"/>
    <property type="project" value="TreeGrafter"/>
</dbReference>
<keyword evidence="7" id="KW-0865">Zymogen</keyword>
<dbReference type="PROSITE" id="PS51767">
    <property type="entry name" value="PEPTIDASE_A1"/>
    <property type="match status" value="1"/>
</dbReference>
<evidence type="ECO:0000256" key="7">
    <source>
        <dbReference type="ARBA" id="ARBA00023145"/>
    </source>
</evidence>
<keyword evidence="6 12" id="KW-0378">Hydrolase</keyword>
<keyword evidence="4 14" id="KW-0732">Signal</keyword>
<dbReference type="FunFam" id="2.40.70.10:FF:000011">
    <property type="entry name" value="Aspartic protease"/>
    <property type="match status" value="1"/>
</dbReference>
<sequence length="503" mass="53406">MAWLTRCLFFYLGALLSALASAIILQEPQEGKAPRVLKFDLQRNKILNPIEHDKDRLRRRDDIVSSGLQNQKSLYSLNLTLGTPDQRFTVSVDTGSSDLWVNAPESSLCTRRSDPCQEGGTFSANDSSTYDYVGSWFNITYVDGSGAAGDYVTDRLRIASETIDNFQFGVGYNSSSPQNILGIGYPVNEAQVISQGMQPYKNLPARLADDDIIASPSYSLWLNDFEASRGNLLFGGVDRSQYHGELVTVPIQRSSEDVPHSEFFITLTGVDMAGDSVGSDLALAVLLDSGTTLTYLPDPMVSTIYDAVGAQWDQSEDYAVVPCSLGDPDNGNLTFRFSDPAAIDVPLSEMVLDVLSSDNPDAPPPPGEQDAAGRPCMFGISPSHGSAVLGDTFLRSAYVVFDMGNSEVSIAQSKFNATGTDIAEIGTGQDAVPSAVDTSDNQEATAGLPPADRTSSGTDAAPTETGIGGADEDGAAGGLVPPRSGVLGVVMLSVVVGFGGLWM</sequence>
<organism evidence="16 17">
    <name type="scientific">Hapsidospora chrysogenum (strain ATCC 11550 / CBS 779.69 / DSM 880 / IAM 14645 / JCM 23072 / IMI 49137)</name>
    <name type="common">Acremonium chrysogenum</name>
    <dbReference type="NCBI Taxonomy" id="857340"/>
    <lineage>
        <taxon>Eukaryota</taxon>
        <taxon>Fungi</taxon>
        <taxon>Dikarya</taxon>
        <taxon>Ascomycota</taxon>
        <taxon>Pezizomycotina</taxon>
        <taxon>Sordariomycetes</taxon>
        <taxon>Hypocreomycetidae</taxon>
        <taxon>Hypocreales</taxon>
        <taxon>Bionectriaceae</taxon>
        <taxon>Hapsidospora</taxon>
    </lineage>
</organism>
<dbReference type="GO" id="GO:0004190">
    <property type="term" value="F:aspartic-type endopeptidase activity"/>
    <property type="evidence" value="ECO:0007669"/>
    <property type="project" value="UniProtKB-KW"/>
</dbReference>
<protein>
    <recommendedName>
        <fullName evidence="10">Probable aspartic-type endopeptidase OPSB</fullName>
    </recommendedName>
    <alternativeName>
        <fullName evidence="9">Probable aspartic-type endopeptidase opsB</fullName>
    </alternativeName>
</protein>
<evidence type="ECO:0000256" key="13">
    <source>
        <dbReference type="SAM" id="MobiDB-lite"/>
    </source>
</evidence>
<keyword evidence="8" id="KW-0325">Glycoprotein</keyword>